<name>D4XAR2_9BURK</name>
<proteinExistence type="predicted"/>
<accession>D4XAR2</accession>
<reference evidence="2" key="1">
    <citation type="submission" date="2010-03" db="EMBL/GenBank/DDBJ databases">
        <title>Complete sequence of Mobiluncus curtisii ATCC 43063.</title>
        <authorList>
            <person name="Muzny D."/>
            <person name="Qin X."/>
            <person name="Deng J."/>
            <person name="Jiang H."/>
            <person name="Liu Y."/>
            <person name="Qu J."/>
            <person name="Song X.-Z."/>
            <person name="Zhang L."/>
            <person name="Thornton R."/>
            <person name="Coyle M."/>
            <person name="Francisco L."/>
            <person name="Jackson L."/>
            <person name="Javaid M."/>
            <person name="Korchina V."/>
            <person name="Kovar C."/>
            <person name="Mata R."/>
            <person name="Mathew T."/>
            <person name="Ngo R."/>
            <person name="Nguyen L."/>
            <person name="Nguyen N."/>
            <person name="Okwuonu G."/>
            <person name="Ongeri F."/>
            <person name="Pham C."/>
            <person name="Simmons D."/>
            <person name="Wilczek-Boney K."/>
            <person name="Hale W."/>
            <person name="Jakkamsetti A."/>
            <person name="Pham P."/>
            <person name="Ruth R."/>
            <person name="San Lucas F."/>
            <person name="Warren J."/>
            <person name="Zhang J."/>
            <person name="Zhao Z."/>
            <person name="Zhou C."/>
            <person name="Zhu D."/>
            <person name="Lee S."/>
            <person name="Bess C."/>
            <person name="Blankenburg K."/>
            <person name="Forbes L."/>
            <person name="Fu Q."/>
            <person name="Gubbala S."/>
            <person name="Hirani K."/>
            <person name="Jayaseelan J.C."/>
            <person name="Lara F."/>
            <person name="Munidasa M."/>
            <person name="Palculict T."/>
            <person name="Patil S."/>
            <person name="Pu L.-L."/>
            <person name="Saada N."/>
            <person name="Tang L."/>
            <person name="Weissenberger G."/>
            <person name="Zhu Y."/>
            <person name="Hemphill L."/>
            <person name="Shang Y."/>
            <person name="Youmans B."/>
            <person name="Ayvaz T."/>
            <person name="Ross M."/>
            <person name="Santibanez J."/>
            <person name="Aqrawi P."/>
            <person name="Gross S."/>
            <person name="Joshi V."/>
            <person name="Fowler G."/>
            <person name="Nazareth L."/>
            <person name="Reid J."/>
            <person name="Worley K."/>
            <person name="Petrosino J."/>
            <person name="Highlander S."/>
            <person name="Gibbs R."/>
            <person name="Gibbs R."/>
        </authorList>
    </citation>
    <scope>NUCLEOTIDE SEQUENCE [LARGE SCALE GENOMIC DNA]</scope>
    <source>
        <strain evidence="2">ATCC 43553</strain>
    </source>
</reference>
<protein>
    <submittedName>
        <fullName evidence="1">Uncharacterized protein</fullName>
    </submittedName>
</protein>
<evidence type="ECO:0000313" key="1">
    <source>
        <dbReference type="EMBL" id="EFF76074.1"/>
    </source>
</evidence>
<evidence type="ECO:0000313" key="2">
    <source>
        <dbReference type="Proteomes" id="UP000004510"/>
    </source>
</evidence>
<organism evidence="1 2">
    <name type="scientific">Achromobacter piechaudii ATCC 43553</name>
    <dbReference type="NCBI Taxonomy" id="742159"/>
    <lineage>
        <taxon>Bacteria</taxon>
        <taxon>Pseudomonadati</taxon>
        <taxon>Pseudomonadota</taxon>
        <taxon>Betaproteobacteria</taxon>
        <taxon>Burkholderiales</taxon>
        <taxon>Alcaligenaceae</taxon>
        <taxon>Achromobacter</taxon>
    </lineage>
</organism>
<dbReference type="Proteomes" id="UP000004510">
    <property type="component" value="Unassembled WGS sequence"/>
</dbReference>
<sequence length="66" mass="7254">MEQLHRDAARIDAFGGPTKVAERLGIADEPGAVQRVSNWKRRGIPSSVLLAHEWLRAPAPVQREAA</sequence>
<dbReference type="EMBL" id="ADMS01000056">
    <property type="protein sequence ID" value="EFF76074.1"/>
    <property type="molecule type" value="Genomic_DNA"/>
</dbReference>
<gene>
    <name evidence="1" type="ORF">HMPREF0004_2559</name>
</gene>
<dbReference type="HOGENOM" id="CLU_193813_0_0_4"/>
<comment type="caution">
    <text evidence="1">The sequence shown here is derived from an EMBL/GenBank/DDBJ whole genome shotgun (WGS) entry which is preliminary data.</text>
</comment>
<dbReference type="AlphaFoldDB" id="D4XAR2"/>